<protein>
    <recommendedName>
        <fullName evidence="3">DNA recombination protein RmuC</fullName>
    </recommendedName>
</protein>
<evidence type="ECO:0000313" key="1">
    <source>
        <dbReference type="EMBL" id="SFL79721.1"/>
    </source>
</evidence>
<name>A0ABY1FPM9_9GAMM</name>
<accession>A0ABY1FPM9</accession>
<reference evidence="1 2" key="1">
    <citation type="submission" date="2016-10" db="EMBL/GenBank/DDBJ databases">
        <authorList>
            <person name="Varghese N."/>
            <person name="Submissions S."/>
        </authorList>
    </citation>
    <scope>NUCLEOTIDE SEQUENCE [LARGE SCALE GENOMIC DNA]</scope>
    <source>
        <strain evidence="1 2">DSM 26291</strain>
    </source>
</reference>
<comment type="caution">
    <text evidence="1">The sequence shown here is derived from an EMBL/GenBank/DDBJ whole genome shotgun (WGS) entry which is preliminary data.</text>
</comment>
<evidence type="ECO:0000313" key="2">
    <source>
        <dbReference type="Proteomes" id="UP000199211"/>
    </source>
</evidence>
<organism evidence="1 2">
    <name type="scientific">Marinobacter salarius</name>
    <dbReference type="NCBI Taxonomy" id="1420917"/>
    <lineage>
        <taxon>Bacteria</taxon>
        <taxon>Pseudomonadati</taxon>
        <taxon>Pseudomonadota</taxon>
        <taxon>Gammaproteobacteria</taxon>
        <taxon>Pseudomonadales</taxon>
        <taxon>Marinobacteraceae</taxon>
        <taxon>Marinobacter</taxon>
    </lineage>
</organism>
<gene>
    <name evidence="1" type="ORF">SAMN04487868_110109</name>
</gene>
<proteinExistence type="predicted"/>
<dbReference type="EMBL" id="FOTV01000010">
    <property type="protein sequence ID" value="SFL79721.1"/>
    <property type="molecule type" value="Genomic_DNA"/>
</dbReference>
<dbReference type="Proteomes" id="UP000199211">
    <property type="component" value="Unassembled WGS sequence"/>
</dbReference>
<evidence type="ECO:0008006" key="3">
    <source>
        <dbReference type="Google" id="ProtNLM"/>
    </source>
</evidence>
<sequence>MLELLHEIPSPPDTVLAAITAALITLFGIHLQNRSNFRQLQERLDQERVERSTQRKIELRRETYLKAEKDLVDMQVFLGQMPTLFRQGEFSTESLNNFTASAGQVQLISEIETAKVAGELATQLGEAYLEGLRQLIPFIQLSNELAETEEHLNVARTESKRLILEITTWHEKAEQNHDEYNRLNHSFEFWNRKSQEHLLKKANLEASRIKLELQHSEWLVEKLKMAHQVTTELRSSLRQELEFEEGKEEFGQLAAKNSDRIIAKLKEFNKALEKEISDSGNTQS</sequence>
<keyword evidence="2" id="KW-1185">Reference proteome</keyword>